<accession>A0ABM9DFU4</accession>
<gene>
    <name evidence="1" type="ORF">MES5069_1030005</name>
</gene>
<organism evidence="1 2">
    <name type="scientific">Mesorhizobium escarrei</name>
    <dbReference type="NCBI Taxonomy" id="666018"/>
    <lineage>
        <taxon>Bacteria</taxon>
        <taxon>Pseudomonadati</taxon>
        <taxon>Pseudomonadota</taxon>
        <taxon>Alphaproteobacteria</taxon>
        <taxon>Hyphomicrobiales</taxon>
        <taxon>Phyllobacteriaceae</taxon>
        <taxon>Mesorhizobium</taxon>
    </lineage>
</organism>
<dbReference type="Proteomes" id="UP001153050">
    <property type="component" value="Unassembled WGS sequence"/>
</dbReference>
<name>A0ABM9DFU4_9HYPH</name>
<keyword evidence="2" id="KW-1185">Reference proteome</keyword>
<dbReference type="EMBL" id="CAKXZT010000006">
    <property type="protein sequence ID" value="CAH2395259.1"/>
    <property type="molecule type" value="Genomic_DNA"/>
</dbReference>
<comment type="caution">
    <text evidence="1">The sequence shown here is derived from an EMBL/GenBank/DDBJ whole genome shotgun (WGS) entry which is preliminary data.</text>
</comment>
<protein>
    <recommendedName>
        <fullName evidence="3">Secreted protein</fullName>
    </recommendedName>
</protein>
<proteinExistence type="predicted"/>
<reference evidence="1 2" key="1">
    <citation type="submission" date="2022-03" db="EMBL/GenBank/DDBJ databases">
        <authorList>
            <person name="Brunel B."/>
        </authorList>
    </citation>
    <scope>NUCLEOTIDE SEQUENCE [LARGE SCALE GENOMIC DNA]</scope>
    <source>
        <strain evidence="1">STM5069sample</strain>
    </source>
</reference>
<sequence length="97" mass="10645">MWYPVLGWISPSAPSFSSKGPLVDGLGADGLAADDVGWQSPMPDPSRAKVAPGTLRHFDFAHGPQRNRFRFSGSCASLARSVFRRLSVEPKPRYKSR</sequence>
<evidence type="ECO:0008006" key="3">
    <source>
        <dbReference type="Google" id="ProtNLM"/>
    </source>
</evidence>
<evidence type="ECO:0000313" key="2">
    <source>
        <dbReference type="Proteomes" id="UP001153050"/>
    </source>
</evidence>
<evidence type="ECO:0000313" key="1">
    <source>
        <dbReference type="EMBL" id="CAH2395259.1"/>
    </source>
</evidence>